<accession>A0A543CI30</accession>
<dbReference type="AlphaFoldDB" id="A0A543CI30"/>
<dbReference type="RefSeq" id="WP_141955511.1">
    <property type="nucleotide sequence ID" value="NZ_VFOZ01000001.1"/>
</dbReference>
<dbReference type="Gene3D" id="3.40.50.720">
    <property type="entry name" value="NAD(P)-binding Rossmann-like Domain"/>
    <property type="match status" value="1"/>
</dbReference>
<dbReference type="EMBL" id="VFOZ01000001">
    <property type="protein sequence ID" value="TQL96680.1"/>
    <property type="molecule type" value="Genomic_DNA"/>
</dbReference>
<evidence type="ECO:0000256" key="1">
    <source>
        <dbReference type="ARBA" id="ARBA00006484"/>
    </source>
</evidence>
<dbReference type="GO" id="GO:0016491">
    <property type="term" value="F:oxidoreductase activity"/>
    <property type="evidence" value="ECO:0007669"/>
    <property type="project" value="UniProtKB-KW"/>
</dbReference>
<keyword evidence="5" id="KW-1185">Reference proteome</keyword>
<evidence type="ECO:0000313" key="5">
    <source>
        <dbReference type="Proteomes" id="UP000316096"/>
    </source>
</evidence>
<evidence type="ECO:0000256" key="2">
    <source>
        <dbReference type="ARBA" id="ARBA00023002"/>
    </source>
</evidence>
<organism evidence="4 5">
    <name type="scientific">Actinoallomurus bryophytorum</name>
    <dbReference type="NCBI Taxonomy" id="1490222"/>
    <lineage>
        <taxon>Bacteria</taxon>
        <taxon>Bacillati</taxon>
        <taxon>Actinomycetota</taxon>
        <taxon>Actinomycetes</taxon>
        <taxon>Streptosporangiales</taxon>
        <taxon>Thermomonosporaceae</taxon>
        <taxon>Actinoallomurus</taxon>
    </lineage>
</organism>
<dbReference type="PRINTS" id="PR00080">
    <property type="entry name" value="SDRFAMILY"/>
</dbReference>
<name>A0A543CI30_9ACTN</name>
<reference evidence="4 5" key="1">
    <citation type="submission" date="2019-06" db="EMBL/GenBank/DDBJ databases">
        <title>Sequencing the genomes of 1000 actinobacteria strains.</title>
        <authorList>
            <person name="Klenk H.-P."/>
        </authorList>
    </citation>
    <scope>NUCLEOTIDE SEQUENCE [LARGE SCALE GENOMIC DNA]</scope>
    <source>
        <strain evidence="4 5">DSM 102200</strain>
    </source>
</reference>
<evidence type="ECO:0000313" key="4">
    <source>
        <dbReference type="EMBL" id="TQL96680.1"/>
    </source>
</evidence>
<protein>
    <submittedName>
        <fullName evidence="4">NADP-dependent 3-hydroxy acid dehydrogenase YdfG</fullName>
    </submittedName>
</protein>
<sequence>MTRWTGKDLPDLNGRTVVITGAGRGLGLITARELARAGAHVVLGVRDAGKARRAVAGLPGAFDIRSLDVADLTSVRAFADSWRGDLDILINNAGVMDIPGTRTADGLDLQTTTNYTGPFVLTNLLLERVTDRVVHVTSQLHRQGKIDVADLDWRTREYNGMSAYQASKLAVVLFSLELQRRLTAAGSPVRSVLASPGIARTSLAAHSRSNVINRFTFLTNDAERGALSVLYAATQDVPGNSYVGPDGLGGLRGHPALRRQGEIGLDQDMAARLWDATTELVGKVAPLAPVTAERVDWQNSITVLKDRRQ</sequence>
<keyword evidence="2" id="KW-0560">Oxidoreductase</keyword>
<dbReference type="SUPFAM" id="SSF51735">
    <property type="entry name" value="NAD(P)-binding Rossmann-fold domains"/>
    <property type="match status" value="1"/>
</dbReference>
<comment type="caution">
    <text evidence="4">The sequence shown here is derived from an EMBL/GenBank/DDBJ whole genome shotgun (WGS) entry which is preliminary data.</text>
</comment>
<dbReference type="PANTHER" id="PTHR24320:SF148">
    <property type="entry name" value="NAD(P)-BINDING ROSSMANN-FOLD SUPERFAMILY PROTEIN"/>
    <property type="match status" value="1"/>
</dbReference>
<dbReference type="Pfam" id="PF00106">
    <property type="entry name" value="adh_short"/>
    <property type="match status" value="1"/>
</dbReference>
<comment type="similarity">
    <text evidence="1 3">Belongs to the short-chain dehydrogenases/reductases (SDR) family.</text>
</comment>
<gene>
    <name evidence="4" type="ORF">FB559_2227</name>
</gene>
<proteinExistence type="inferred from homology"/>
<dbReference type="Proteomes" id="UP000316096">
    <property type="component" value="Unassembled WGS sequence"/>
</dbReference>
<dbReference type="OrthoDB" id="4577644at2"/>
<dbReference type="PANTHER" id="PTHR24320">
    <property type="entry name" value="RETINOL DEHYDROGENASE"/>
    <property type="match status" value="1"/>
</dbReference>
<evidence type="ECO:0000256" key="3">
    <source>
        <dbReference type="RuleBase" id="RU000363"/>
    </source>
</evidence>
<dbReference type="InterPro" id="IPR002347">
    <property type="entry name" value="SDR_fam"/>
</dbReference>
<dbReference type="PRINTS" id="PR00081">
    <property type="entry name" value="GDHRDH"/>
</dbReference>
<dbReference type="InterPro" id="IPR036291">
    <property type="entry name" value="NAD(P)-bd_dom_sf"/>
</dbReference>